<reference evidence="3" key="1">
    <citation type="submission" date="2022-11" db="UniProtKB">
        <authorList>
            <consortium name="WormBaseParasite"/>
        </authorList>
    </citation>
    <scope>IDENTIFICATION</scope>
</reference>
<accession>A0A914HKN8</accession>
<sequence length="349" mass="40455">MSDHPREAQRRLSKIFVCDDIWLSTFPSLGPAVLGLKLALLSDRFDTLVDLHFKKRKWTLGELKIQRFPEGNGAAQIAVMRRKVIKQLLPIPQQPLPDNIIGFKHIWICTIDHTAIAFLHLIRRLFSADTMLRVCTNRANNNDVWGEITRNIWPLMVNSVGKLKFKSRNRLNTLRIRIAPNVLRNLANLRTIVFDSFYFYRFNPLWPDDRAEAPADRALSKWLHTPREDGRPKVLKFNDHSETYFPNAAINHLKEEFRNASTSASYIVVLCCVCAEFDEFEPFELINRQTRERFALELAQHDMLLLRRSPIERDEAKWAEGESEATKKPLPHHDPLPNSVTVDVQSGEE</sequence>
<evidence type="ECO:0000313" key="3">
    <source>
        <dbReference type="WBParaSite" id="Gr19_v10_g17757.t1"/>
    </source>
</evidence>
<keyword evidence="2" id="KW-1185">Reference proteome</keyword>
<feature type="compositionally biased region" description="Basic and acidic residues" evidence="1">
    <location>
        <begin position="316"/>
        <end position="335"/>
    </location>
</feature>
<protein>
    <submittedName>
        <fullName evidence="3">Uncharacterized protein</fullName>
    </submittedName>
</protein>
<feature type="compositionally biased region" description="Polar residues" evidence="1">
    <location>
        <begin position="338"/>
        <end position="349"/>
    </location>
</feature>
<evidence type="ECO:0000313" key="2">
    <source>
        <dbReference type="Proteomes" id="UP000887572"/>
    </source>
</evidence>
<proteinExistence type="predicted"/>
<organism evidence="2 3">
    <name type="scientific">Globodera rostochiensis</name>
    <name type="common">Golden nematode worm</name>
    <name type="synonym">Heterodera rostochiensis</name>
    <dbReference type="NCBI Taxonomy" id="31243"/>
    <lineage>
        <taxon>Eukaryota</taxon>
        <taxon>Metazoa</taxon>
        <taxon>Ecdysozoa</taxon>
        <taxon>Nematoda</taxon>
        <taxon>Chromadorea</taxon>
        <taxon>Rhabditida</taxon>
        <taxon>Tylenchina</taxon>
        <taxon>Tylenchomorpha</taxon>
        <taxon>Tylenchoidea</taxon>
        <taxon>Heteroderidae</taxon>
        <taxon>Heteroderinae</taxon>
        <taxon>Globodera</taxon>
    </lineage>
</organism>
<dbReference type="AlphaFoldDB" id="A0A914HKN8"/>
<dbReference type="WBParaSite" id="Gr19_v10_g17757.t1">
    <property type="protein sequence ID" value="Gr19_v10_g17757.t1"/>
    <property type="gene ID" value="Gr19_v10_g17757"/>
</dbReference>
<evidence type="ECO:0000256" key="1">
    <source>
        <dbReference type="SAM" id="MobiDB-lite"/>
    </source>
</evidence>
<dbReference type="Proteomes" id="UP000887572">
    <property type="component" value="Unplaced"/>
</dbReference>
<name>A0A914HKN8_GLORO</name>
<feature type="region of interest" description="Disordered" evidence="1">
    <location>
        <begin position="316"/>
        <end position="349"/>
    </location>
</feature>